<name>A0ACC0CH31_CATRO</name>
<organism evidence="1 2">
    <name type="scientific">Catharanthus roseus</name>
    <name type="common">Madagascar periwinkle</name>
    <name type="synonym">Vinca rosea</name>
    <dbReference type="NCBI Taxonomy" id="4058"/>
    <lineage>
        <taxon>Eukaryota</taxon>
        <taxon>Viridiplantae</taxon>
        <taxon>Streptophyta</taxon>
        <taxon>Embryophyta</taxon>
        <taxon>Tracheophyta</taxon>
        <taxon>Spermatophyta</taxon>
        <taxon>Magnoliopsida</taxon>
        <taxon>eudicotyledons</taxon>
        <taxon>Gunneridae</taxon>
        <taxon>Pentapetalae</taxon>
        <taxon>asterids</taxon>
        <taxon>lamiids</taxon>
        <taxon>Gentianales</taxon>
        <taxon>Apocynaceae</taxon>
        <taxon>Rauvolfioideae</taxon>
        <taxon>Vinceae</taxon>
        <taxon>Catharanthinae</taxon>
        <taxon>Catharanthus</taxon>
    </lineage>
</organism>
<sequence length="390" mass="43753">MPDSIPSPSPSITRNKKTQWPLTFLLWILLPVFPGVIFYQLDSFDPGSYPAHELVHRKPIFVPKRNSHMLRGAEEIGKGNLFAPEDLAYEPKSGVIYTGCGDGWIKRVTVNESAADILVENWINTGGRPLGLVHGHYGEVVVADAFKGLLNITADGEVHLLTDEADGIKFKLTDAVAIAEDGTLYFTDASYKYSFNDFIWDFFEGRPYGRLLQYDPSSKQTKVLVKDLYFANGVAVSPDQDFVIFCETPLSKCKKYYIKGEREGSVDIFVENLPGIPDNIRYDGEGHYWIALSTELTYAWELAQKYPFLRKIMAIMERYVGRPHVEKNSGVVAVDLEGKPTEHYYDQDLTLISSGIKIGNHLYCGSIRYPYILRLNLNQNPASSSDAAAA</sequence>
<keyword evidence="2" id="KW-1185">Reference proteome</keyword>
<gene>
    <name evidence="1" type="ORF">M9H77_05284</name>
</gene>
<accession>A0ACC0CH31</accession>
<proteinExistence type="predicted"/>
<reference evidence="2" key="1">
    <citation type="journal article" date="2023" name="Nat. Plants">
        <title>Single-cell RNA sequencing provides a high-resolution roadmap for understanding the multicellular compartmentation of specialized metabolism.</title>
        <authorList>
            <person name="Sun S."/>
            <person name="Shen X."/>
            <person name="Li Y."/>
            <person name="Li Y."/>
            <person name="Wang S."/>
            <person name="Li R."/>
            <person name="Zhang H."/>
            <person name="Shen G."/>
            <person name="Guo B."/>
            <person name="Wei J."/>
            <person name="Xu J."/>
            <person name="St-Pierre B."/>
            <person name="Chen S."/>
            <person name="Sun C."/>
        </authorList>
    </citation>
    <scope>NUCLEOTIDE SEQUENCE [LARGE SCALE GENOMIC DNA]</scope>
</reference>
<evidence type="ECO:0000313" key="1">
    <source>
        <dbReference type="EMBL" id="KAI5684056.1"/>
    </source>
</evidence>
<comment type="caution">
    <text evidence="1">The sequence shown here is derived from an EMBL/GenBank/DDBJ whole genome shotgun (WGS) entry which is preliminary data.</text>
</comment>
<dbReference type="EMBL" id="CM044701">
    <property type="protein sequence ID" value="KAI5684056.1"/>
    <property type="molecule type" value="Genomic_DNA"/>
</dbReference>
<protein>
    <submittedName>
        <fullName evidence="1">Uncharacterized protein</fullName>
    </submittedName>
</protein>
<dbReference type="Proteomes" id="UP001060085">
    <property type="component" value="Linkage Group LG01"/>
</dbReference>
<evidence type="ECO:0000313" key="2">
    <source>
        <dbReference type="Proteomes" id="UP001060085"/>
    </source>
</evidence>